<protein>
    <submittedName>
        <fullName evidence="4">Secreted protein</fullName>
    </submittedName>
</protein>
<evidence type="ECO:0000313" key="3">
    <source>
        <dbReference type="Proteomes" id="UP000275846"/>
    </source>
</evidence>
<name>A0A183TRY3_SCHSO</name>
<reference evidence="4" key="1">
    <citation type="submission" date="2016-06" db="UniProtKB">
        <authorList>
            <consortium name="WormBaseParasite"/>
        </authorList>
    </citation>
    <scope>IDENTIFICATION</scope>
</reference>
<dbReference type="Proteomes" id="UP000275846">
    <property type="component" value="Unassembled WGS sequence"/>
</dbReference>
<feature type="signal peptide" evidence="1">
    <location>
        <begin position="1"/>
        <end position="18"/>
    </location>
</feature>
<keyword evidence="1" id="KW-0732">Signal</keyword>
<reference evidence="2 3" key="2">
    <citation type="submission" date="2018-11" db="EMBL/GenBank/DDBJ databases">
        <authorList>
            <consortium name="Pathogen Informatics"/>
        </authorList>
    </citation>
    <scope>NUCLEOTIDE SEQUENCE [LARGE SCALE GENOMIC DNA]</scope>
    <source>
        <strain evidence="2 3">NST_G2</strain>
    </source>
</reference>
<gene>
    <name evidence="2" type="ORF">SSLN_LOCUS19231</name>
</gene>
<sequence length="140" mass="15541">MLAILGTLVLLRARLSEPFPPPSTDLFDEEVPSLHVSHISHPTTRQSYRPDASGMFAELNGCKRSPCLVWKVNRRTQPFPSPALPHPETSSIAIGFKNGDVCGRKDLPFPDLEANVKMWCTVFTKSKLERKGGADRRTLG</sequence>
<evidence type="ECO:0000313" key="4">
    <source>
        <dbReference type="WBParaSite" id="SSLN_0001995701-mRNA-1"/>
    </source>
</evidence>
<accession>A0A183TRY3</accession>
<feature type="chain" id="PRO_5043141664" evidence="1">
    <location>
        <begin position="19"/>
        <end position="140"/>
    </location>
</feature>
<proteinExistence type="predicted"/>
<dbReference type="EMBL" id="UYSU01046726">
    <property type="protein sequence ID" value="VDM05617.1"/>
    <property type="molecule type" value="Genomic_DNA"/>
</dbReference>
<dbReference type="WBParaSite" id="SSLN_0001995701-mRNA-1">
    <property type="protein sequence ID" value="SSLN_0001995701-mRNA-1"/>
    <property type="gene ID" value="SSLN_0001995701"/>
</dbReference>
<evidence type="ECO:0000313" key="2">
    <source>
        <dbReference type="EMBL" id="VDM05617.1"/>
    </source>
</evidence>
<evidence type="ECO:0000256" key="1">
    <source>
        <dbReference type="SAM" id="SignalP"/>
    </source>
</evidence>
<dbReference type="AlphaFoldDB" id="A0A183TRY3"/>
<keyword evidence="3" id="KW-1185">Reference proteome</keyword>
<organism evidence="4">
    <name type="scientific">Schistocephalus solidus</name>
    <name type="common">Tapeworm</name>
    <dbReference type="NCBI Taxonomy" id="70667"/>
    <lineage>
        <taxon>Eukaryota</taxon>
        <taxon>Metazoa</taxon>
        <taxon>Spiralia</taxon>
        <taxon>Lophotrochozoa</taxon>
        <taxon>Platyhelminthes</taxon>
        <taxon>Cestoda</taxon>
        <taxon>Eucestoda</taxon>
        <taxon>Diphyllobothriidea</taxon>
        <taxon>Diphyllobothriidae</taxon>
        <taxon>Schistocephalus</taxon>
    </lineage>
</organism>